<evidence type="ECO:0000313" key="11">
    <source>
        <dbReference type="EMBL" id="KMT14205.1"/>
    </source>
</evidence>
<evidence type="ECO:0000259" key="10">
    <source>
        <dbReference type="PROSITE" id="PS51194"/>
    </source>
</evidence>
<evidence type="ECO:0000313" key="12">
    <source>
        <dbReference type="Proteomes" id="UP000035740"/>
    </source>
</evidence>
<dbReference type="Gene3D" id="1.10.10.10">
    <property type="entry name" value="Winged helix-like DNA-binding domain superfamily/Winged helix DNA-binding domain"/>
    <property type="match status" value="1"/>
</dbReference>
<gene>
    <name evidence="11" type="ORF">BVRB_4g075670</name>
</gene>
<keyword evidence="2 7" id="KW-0547">Nucleotide-binding</keyword>
<dbReference type="InterPro" id="IPR032284">
    <property type="entry name" value="RecQ_Zn-bd"/>
</dbReference>
<dbReference type="Pfam" id="PF00271">
    <property type="entry name" value="Helicase_C"/>
    <property type="match status" value="1"/>
</dbReference>
<evidence type="ECO:0000256" key="4">
    <source>
        <dbReference type="ARBA" id="ARBA00022806"/>
    </source>
</evidence>
<keyword evidence="5 7" id="KW-0067">ATP-binding</keyword>
<comment type="catalytic activity">
    <reaction evidence="7">
        <text>ATP + H2O = ADP + phosphate + H(+)</text>
        <dbReference type="Rhea" id="RHEA:13065"/>
        <dbReference type="ChEBI" id="CHEBI:15377"/>
        <dbReference type="ChEBI" id="CHEBI:15378"/>
        <dbReference type="ChEBI" id="CHEBI:30616"/>
        <dbReference type="ChEBI" id="CHEBI:43474"/>
        <dbReference type="ChEBI" id="CHEBI:456216"/>
    </reaction>
</comment>
<dbReference type="Gene3D" id="3.40.50.300">
    <property type="entry name" value="P-loop containing nucleotide triphosphate hydrolases"/>
    <property type="match status" value="2"/>
</dbReference>
<reference evidence="11 12" key="1">
    <citation type="journal article" date="2014" name="Nature">
        <title>The genome of the recently domesticated crop plant sugar beet (Beta vulgaris).</title>
        <authorList>
            <person name="Dohm J.C."/>
            <person name="Minoche A.E."/>
            <person name="Holtgrawe D."/>
            <person name="Capella-Gutierrez S."/>
            <person name="Zakrzewski F."/>
            <person name="Tafer H."/>
            <person name="Rupp O."/>
            <person name="Sorensen T.R."/>
            <person name="Stracke R."/>
            <person name="Reinhardt R."/>
            <person name="Goesmann A."/>
            <person name="Kraft T."/>
            <person name="Schulz B."/>
            <person name="Stadler P.F."/>
            <person name="Schmidt T."/>
            <person name="Gabaldon T."/>
            <person name="Lehrach H."/>
            <person name="Weisshaar B."/>
            <person name="Himmelbauer H."/>
        </authorList>
    </citation>
    <scope>NUCLEOTIDE SEQUENCE [LARGE SCALE GENOMIC DNA]</scope>
    <source>
        <tissue evidence="11">Taproot</tissue>
    </source>
</reference>
<dbReference type="Pfam" id="PF16124">
    <property type="entry name" value="RecQ_Zn_bind"/>
    <property type="match status" value="1"/>
</dbReference>
<feature type="domain" description="Helicase ATP-binding" evidence="9">
    <location>
        <begin position="130"/>
        <end position="306"/>
    </location>
</feature>
<dbReference type="GO" id="GO:0005524">
    <property type="term" value="F:ATP binding"/>
    <property type="evidence" value="ECO:0007669"/>
    <property type="project" value="UniProtKB-KW"/>
</dbReference>
<dbReference type="FunFam" id="3.40.50.300:FF:001456">
    <property type="entry name" value="ATP-dependent DNA helicase"/>
    <property type="match status" value="1"/>
</dbReference>
<dbReference type="PANTHER" id="PTHR13710:SF69">
    <property type="entry name" value="ATP-DEPENDENT DNA HELICASE Q-LIKE SIM"/>
    <property type="match status" value="1"/>
</dbReference>
<organism evidence="11 12">
    <name type="scientific">Beta vulgaris subsp. vulgaris</name>
    <name type="common">Beet</name>
    <dbReference type="NCBI Taxonomy" id="3555"/>
    <lineage>
        <taxon>Eukaryota</taxon>
        <taxon>Viridiplantae</taxon>
        <taxon>Streptophyta</taxon>
        <taxon>Embryophyta</taxon>
        <taxon>Tracheophyta</taxon>
        <taxon>Spermatophyta</taxon>
        <taxon>Magnoliopsida</taxon>
        <taxon>eudicotyledons</taxon>
        <taxon>Gunneridae</taxon>
        <taxon>Pentapetalae</taxon>
        <taxon>Caryophyllales</taxon>
        <taxon>Chenopodiaceae</taxon>
        <taxon>Betoideae</taxon>
        <taxon>Beta</taxon>
    </lineage>
</organism>
<feature type="domain" description="Helicase C-terminal" evidence="10">
    <location>
        <begin position="456"/>
        <end position="621"/>
    </location>
</feature>
<feature type="compositionally biased region" description="Polar residues" evidence="8">
    <location>
        <begin position="76"/>
        <end position="88"/>
    </location>
</feature>
<comment type="catalytic activity">
    <reaction evidence="6 7">
        <text>Couples ATP hydrolysis with the unwinding of duplex DNA by translocating in the 3'-5' direction.</text>
        <dbReference type="EC" id="5.6.2.4"/>
    </reaction>
</comment>
<dbReference type="GO" id="GO:0016887">
    <property type="term" value="F:ATP hydrolysis activity"/>
    <property type="evidence" value="ECO:0007669"/>
    <property type="project" value="RHEA"/>
</dbReference>
<proteinExistence type="inferred from homology"/>
<dbReference type="CDD" id="cd17920">
    <property type="entry name" value="DEXHc_RecQ"/>
    <property type="match status" value="1"/>
</dbReference>
<dbReference type="SMART" id="SM00490">
    <property type="entry name" value="HELICc"/>
    <property type="match status" value="1"/>
</dbReference>
<dbReference type="EMBL" id="KQ090068">
    <property type="protein sequence ID" value="KMT14205.1"/>
    <property type="molecule type" value="Genomic_DNA"/>
</dbReference>
<dbReference type="Pfam" id="PF00270">
    <property type="entry name" value="DEAD"/>
    <property type="match status" value="1"/>
</dbReference>
<dbReference type="GO" id="GO:0005694">
    <property type="term" value="C:chromosome"/>
    <property type="evidence" value="ECO:0007669"/>
    <property type="project" value="TreeGrafter"/>
</dbReference>
<comment type="similarity">
    <text evidence="1 7">Belongs to the helicase family. RecQ subfamily.</text>
</comment>
<dbReference type="InterPro" id="IPR001650">
    <property type="entry name" value="Helicase_C-like"/>
</dbReference>
<dbReference type="KEGG" id="bvg:104890300"/>
<dbReference type="OrthoDB" id="10261556at2759"/>
<dbReference type="GO" id="GO:0000724">
    <property type="term" value="P:double-strand break repair via homologous recombination"/>
    <property type="evidence" value="ECO:0007669"/>
    <property type="project" value="TreeGrafter"/>
</dbReference>
<feature type="compositionally biased region" description="Basic and acidic residues" evidence="8">
    <location>
        <begin position="59"/>
        <end position="75"/>
    </location>
</feature>
<evidence type="ECO:0000256" key="8">
    <source>
        <dbReference type="SAM" id="MobiDB-lite"/>
    </source>
</evidence>
<evidence type="ECO:0000259" key="9">
    <source>
        <dbReference type="PROSITE" id="PS51192"/>
    </source>
</evidence>
<dbReference type="GO" id="GO:0005634">
    <property type="term" value="C:nucleus"/>
    <property type="evidence" value="ECO:0007669"/>
    <property type="project" value="UniProtKB-SubCell"/>
</dbReference>
<dbReference type="EC" id="5.6.2.4" evidence="7"/>
<feature type="compositionally biased region" description="Acidic residues" evidence="8">
    <location>
        <begin position="378"/>
        <end position="387"/>
    </location>
</feature>
<evidence type="ECO:0000256" key="6">
    <source>
        <dbReference type="ARBA" id="ARBA00034617"/>
    </source>
</evidence>
<protein>
    <recommendedName>
        <fullName evidence="7">ATP-dependent DNA helicase</fullName>
        <ecNumber evidence="7">5.6.2.4</ecNumber>
    </recommendedName>
</protein>
<dbReference type="PROSITE" id="PS51194">
    <property type="entry name" value="HELICASE_CTER"/>
    <property type="match status" value="1"/>
</dbReference>
<dbReference type="eggNOG" id="KOG0351">
    <property type="taxonomic scope" value="Eukaryota"/>
</dbReference>
<feature type="compositionally biased region" description="Basic residues" evidence="8">
    <location>
        <begin position="1"/>
        <end position="12"/>
    </location>
</feature>
<evidence type="ECO:0000256" key="7">
    <source>
        <dbReference type="RuleBase" id="RU364117"/>
    </source>
</evidence>
<sequence>MAKIAKPSRKRSLPSLQPFGNMKQSSILDHLQPMGKSQKRQTGDCPVATTSRAQLQIHSEGHAEENKPHIEETSEKISTLESSEPSYNVNSVQRTEEHIDIGPDWDQKADRLLQKHFGYSGLKSFQKEALGAWVAHQDCLVLAATGSGKSLCFQIPALLTGKVVVVISPLISLMHDQCLKLAKHGISACFLGSGQPDNSVEKKAMNGMYSIVYVCPETLLRLIKPLQRLAENCGIALFAIDEVHCVSKWGHDFRPDYRRLSVLRESFSSKSLEFLRVDIPIMALTATATIHVREDILKSLRLSKEAKVVLTSFFRPNLQFSVMHSRTSSPSSYVKDFQELVKVYTSKRTLKGSSHCTSNVTEDFENGLEHSSNTSTDSSDDELDDQDKELSSLKQHGFSASKERQLSVEFLEDDFDEIQTADDFDVSCGEFCGKSLVDDVSESTKSPHPSPHPAERLQPNDRSLEQGPTIIYVPTRKQTVAIAKYLCTKGVKAAPYNAQLPKSHLRQVHKEFHENVLDVVVATIAFGMGIDKLNVRRIIHYGWPQSLEAYYQEAGRAGRDGKLAECILYANLLRTPTLLPNKRSEEQKKIAYKMLTDCFRYGMNTSICRAKVLVEYFGEVFQQEKCISCDVCRNGPPEPQNLKAEANIFLQVIAAHYKQQNFADYSYDDFLNSDMVRSKSSDKLNLRIVVTKIREQSQQFIASDKLWWQGLARLMQDKGLIREGGNMTGVQIKCFELTNQGLGFLESGIEQDFYAYPEADMLLSATLVEKPYSSFAEWGKGWADPEIRQQRLARRRANWKPRKSRNRKSRKQPTSMTVKERISARLSKRKR</sequence>
<keyword evidence="12" id="KW-1185">Reference proteome</keyword>
<dbReference type="InterPro" id="IPR004589">
    <property type="entry name" value="DNA_helicase_ATP-dep_RecQ"/>
</dbReference>
<feature type="region of interest" description="Disordered" evidence="8">
    <location>
        <begin position="793"/>
        <end position="831"/>
    </location>
</feature>
<dbReference type="Proteomes" id="UP000035740">
    <property type="component" value="Chromosome 4"/>
</dbReference>
<keyword evidence="4 7" id="KW-0347">Helicase</keyword>
<evidence type="ECO:0000256" key="1">
    <source>
        <dbReference type="ARBA" id="ARBA00005446"/>
    </source>
</evidence>
<dbReference type="Gramene" id="KMT14205">
    <property type="protein sequence ID" value="KMT14205"/>
    <property type="gene ID" value="BVRB_4g075670"/>
</dbReference>
<dbReference type="SMART" id="SM00487">
    <property type="entry name" value="DEXDc"/>
    <property type="match status" value="1"/>
</dbReference>
<dbReference type="SUPFAM" id="SSF52540">
    <property type="entry name" value="P-loop containing nucleoside triphosphate hydrolases"/>
    <property type="match status" value="2"/>
</dbReference>
<feature type="compositionally biased region" description="Basic and acidic residues" evidence="8">
    <location>
        <begin position="453"/>
        <end position="464"/>
    </location>
</feature>
<dbReference type="OMA" id="WWEGLAR"/>
<comment type="subcellular location">
    <subcellularLocation>
        <location evidence="7">Nucleus</location>
    </subcellularLocation>
</comment>
<dbReference type="AlphaFoldDB" id="A0A0J8CKD9"/>
<evidence type="ECO:0000256" key="3">
    <source>
        <dbReference type="ARBA" id="ARBA00022801"/>
    </source>
</evidence>
<dbReference type="FunFam" id="3.40.50.300:FF:001391">
    <property type="entry name" value="ATP-dependent DNA helicase"/>
    <property type="match status" value="1"/>
</dbReference>
<dbReference type="GO" id="GO:0005737">
    <property type="term" value="C:cytoplasm"/>
    <property type="evidence" value="ECO:0007669"/>
    <property type="project" value="TreeGrafter"/>
</dbReference>
<dbReference type="InterPro" id="IPR014001">
    <property type="entry name" value="Helicase_ATP-bd"/>
</dbReference>
<dbReference type="GO" id="GO:0003676">
    <property type="term" value="F:nucleic acid binding"/>
    <property type="evidence" value="ECO:0007669"/>
    <property type="project" value="InterPro"/>
</dbReference>
<dbReference type="InterPro" id="IPR027417">
    <property type="entry name" value="P-loop_NTPase"/>
</dbReference>
<evidence type="ECO:0000256" key="2">
    <source>
        <dbReference type="ARBA" id="ARBA00022741"/>
    </source>
</evidence>
<keyword evidence="3 7" id="KW-0378">Hydrolase</keyword>
<keyword evidence="7" id="KW-0539">Nucleus</keyword>
<name>A0A0J8CKD9_BETVV</name>
<feature type="compositionally biased region" description="Polar residues" evidence="8">
    <location>
        <begin position="48"/>
        <end position="57"/>
    </location>
</feature>
<feature type="region of interest" description="Disordered" evidence="8">
    <location>
        <begin position="439"/>
        <end position="464"/>
    </location>
</feature>
<dbReference type="InterPro" id="IPR011545">
    <property type="entry name" value="DEAD/DEAH_box_helicase_dom"/>
</dbReference>
<accession>A0A0J8CKD9</accession>
<dbReference type="InterPro" id="IPR036388">
    <property type="entry name" value="WH-like_DNA-bd_sf"/>
</dbReference>
<dbReference type="PROSITE" id="PS51192">
    <property type="entry name" value="HELICASE_ATP_BIND_1"/>
    <property type="match status" value="1"/>
</dbReference>
<feature type="region of interest" description="Disordered" evidence="8">
    <location>
        <begin position="361"/>
        <end position="396"/>
    </location>
</feature>
<dbReference type="NCBIfam" id="TIGR00614">
    <property type="entry name" value="recQ_fam"/>
    <property type="match status" value="1"/>
</dbReference>
<dbReference type="GO" id="GO:0043138">
    <property type="term" value="F:3'-5' DNA helicase activity"/>
    <property type="evidence" value="ECO:0007669"/>
    <property type="project" value="UniProtKB-EC"/>
</dbReference>
<evidence type="ECO:0000256" key="5">
    <source>
        <dbReference type="ARBA" id="ARBA00022840"/>
    </source>
</evidence>
<dbReference type="GO" id="GO:0009378">
    <property type="term" value="F:four-way junction helicase activity"/>
    <property type="evidence" value="ECO:0007669"/>
    <property type="project" value="TreeGrafter"/>
</dbReference>
<dbReference type="FunFam" id="1.10.10.10:FF:000782">
    <property type="entry name" value="ATP-dependent DNA helicase"/>
    <property type="match status" value="1"/>
</dbReference>
<dbReference type="PANTHER" id="PTHR13710">
    <property type="entry name" value="DNA HELICASE RECQ FAMILY MEMBER"/>
    <property type="match status" value="1"/>
</dbReference>
<feature type="compositionally biased region" description="Basic residues" evidence="8">
    <location>
        <begin position="793"/>
        <end position="811"/>
    </location>
</feature>
<feature type="region of interest" description="Disordered" evidence="8">
    <location>
        <begin position="1"/>
        <end position="88"/>
    </location>
</feature>